<organism evidence="1 2">
    <name type="scientific">Oryza meyeriana var. granulata</name>
    <dbReference type="NCBI Taxonomy" id="110450"/>
    <lineage>
        <taxon>Eukaryota</taxon>
        <taxon>Viridiplantae</taxon>
        <taxon>Streptophyta</taxon>
        <taxon>Embryophyta</taxon>
        <taxon>Tracheophyta</taxon>
        <taxon>Spermatophyta</taxon>
        <taxon>Magnoliopsida</taxon>
        <taxon>Liliopsida</taxon>
        <taxon>Poales</taxon>
        <taxon>Poaceae</taxon>
        <taxon>BOP clade</taxon>
        <taxon>Oryzoideae</taxon>
        <taxon>Oryzeae</taxon>
        <taxon>Oryzinae</taxon>
        <taxon>Oryza</taxon>
        <taxon>Oryza meyeriana</taxon>
    </lineage>
</organism>
<reference evidence="1 2" key="1">
    <citation type="submission" date="2019-11" db="EMBL/GenBank/DDBJ databases">
        <title>Whole genome sequence of Oryza granulata.</title>
        <authorList>
            <person name="Li W."/>
        </authorList>
    </citation>
    <scope>NUCLEOTIDE SEQUENCE [LARGE SCALE GENOMIC DNA]</scope>
    <source>
        <strain evidence="2">cv. Menghai</strain>
        <tissue evidence="1">Leaf</tissue>
    </source>
</reference>
<protein>
    <submittedName>
        <fullName evidence="1">Uncharacterized protein</fullName>
    </submittedName>
</protein>
<sequence length="71" mass="7896">MVRESADMPGQRKLKSIHKVPRESEMPIKTTEHLDLLRFAGMSVSIACSATCVSSVELEDLLPTDPSQHPY</sequence>
<dbReference type="EMBL" id="SPHZ02000011">
    <property type="protein sequence ID" value="KAF0890643.1"/>
    <property type="molecule type" value="Genomic_DNA"/>
</dbReference>
<dbReference type="Proteomes" id="UP000479710">
    <property type="component" value="Unassembled WGS sequence"/>
</dbReference>
<name>A0A6G1BT82_9ORYZ</name>
<keyword evidence="2" id="KW-1185">Reference proteome</keyword>
<dbReference type="AlphaFoldDB" id="A0A6G1BT82"/>
<evidence type="ECO:0000313" key="2">
    <source>
        <dbReference type="Proteomes" id="UP000479710"/>
    </source>
</evidence>
<proteinExistence type="predicted"/>
<evidence type="ECO:0000313" key="1">
    <source>
        <dbReference type="EMBL" id="KAF0890643.1"/>
    </source>
</evidence>
<comment type="caution">
    <text evidence="1">The sequence shown here is derived from an EMBL/GenBank/DDBJ whole genome shotgun (WGS) entry which is preliminary data.</text>
</comment>
<accession>A0A6G1BT82</accession>
<gene>
    <name evidence="1" type="ORF">E2562_004160</name>
</gene>